<proteinExistence type="predicted"/>
<comment type="caution">
    <text evidence="1">The sequence shown here is derived from an EMBL/GenBank/DDBJ whole genome shotgun (WGS) entry which is preliminary data.</text>
</comment>
<sequence>MLALEVARLQHLQCSRLGANLSFDLGPSFMGTLWQENGRFFSDLRENLGLKVKRSVVEKANLGCCSSHDSTAVEEGNNGVKSRFGVRWKWIFRLMEVEISTHIPLVVTSSVVFGGECKGGRGRISPGFFVGRRGVCKPMPAGN</sequence>
<protein>
    <submittedName>
        <fullName evidence="1">Uncharacterized protein</fullName>
    </submittedName>
</protein>
<organism evidence="1 2">
    <name type="scientific">Olea europaea subsp. europaea</name>
    <dbReference type="NCBI Taxonomy" id="158383"/>
    <lineage>
        <taxon>Eukaryota</taxon>
        <taxon>Viridiplantae</taxon>
        <taxon>Streptophyta</taxon>
        <taxon>Embryophyta</taxon>
        <taxon>Tracheophyta</taxon>
        <taxon>Spermatophyta</taxon>
        <taxon>Magnoliopsida</taxon>
        <taxon>eudicotyledons</taxon>
        <taxon>Gunneridae</taxon>
        <taxon>Pentapetalae</taxon>
        <taxon>asterids</taxon>
        <taxon>lamiids</taxon>
        <taxon>Lamiales</taxon>
        <taxon>Oleaceae</taxon>
        <taxon>Oleeae</taxon>
        <taxon>Olea</taxon>
    </lineage>
</organism>
<dbReference type="EMBL" id="CACTIH010007436">
    <property type="protein sequence ID" value="CAA3013422.1"/>
    <property type="molecule type" value="Genomic_DNA"/>
</dbReference>
<evidence type="ECO:0000313" key="1">
    <source>
        <dbReference type="EMBL" id="CAA3013422.1"/>
    </source>
</evidence>
<keyword evidence="2" id="KW-1185">Reference proteome</keyword>
<accession>A0A8S0U4L0</accession>
<dbReference type="Gramene" id="OE9A046707T1">
    <property type="protein sequence ID" value="OE9A046707C1"/>
    <property type="gene ID" value="OE9A046707"/>
</dbReference>
<name>A0A8S0U4L0_OLEEU</name>
<reference evidence="1 2" key="1">
    <citation type="submission" date="2019-12" db="EMBL/GenBank/DDBJ databases">
        <authorList>
            <person name="Alioto T."/>
            <person name="Alioto T."/>
            <person name="Gomez Garrido J."/>
        </authorList>
    </citation>
    <scope>NUCLEOTIDE SEQUENCE [LARGE SCALE GENOMIC DNA]</scope>
</reference>
<gene>
    <name evidence="1" type="ORF">OLEA9_A046707</name>
</gene>
<dbReference type="Proteomes" id="UP000594638">
    <property type="component" value="Unassembled WGS sequence"/>
</dbReference>
<evidence type="ECO:0000313" key="2">
    <source>
        <dbReference type="Proteomes" id="UP000594638"/>
    </source>
</evidence>
<dbReference type="AlphaFoldDB" id="A0A8S0U4L0"/>